<feature type="signal peptide" evidence="2">
    <location>
        <begin position="1"/>
        <end position="21"/>
    </location>
</feature>
<dbReference type="Proteomes" id="UP001209257">
    <property type="component" value="Unassembled WGS sequence"/>
</dbReference>
<protein>
    <recommendedName>
        <fullName evidence="3">EF-hand domain-containing protein</fullName>
    </recommendedName>
</protein>
<accession>A0ABT2VKS3</accession>
<dbReference type="InterPro" id="IPR018247">
    <property type="entry name" value="EF_Hand_1_Ca_BS"/>
</dbReference>
<keyword evidence="5" id="KW-1185">Reference proteome</keyword>
<dbReference type="EMBL" id="JAOTJC010000005">
    <property type="protein sequence ID" value="MCU7553650.1"/>
    <property type="molecule type" value="Genomic_DNA"/>
</dbReference>
<feature type="chain" id="PRO_5045961141" description="EF-hand domain-containing protein" evidence="2">
    <location>
        <begin position="22"/>
        <end position="201"/>
    </location>
</feature>
<dbReference type="InterPro" id="IPR002048">
    <property type="entry name" value="EF_hand_dom"/>
</dbReference>
<organism evidence="4 5">
    <name type="scientific">Alteromonas salexigens</name>
    <dbReference type="NCBI Taxonomy" id="2982530"/>
    <lineage>
        <taxon>Bacteria</taxon>
        <taxon>Pseudomonadati</taxon>
        <taxon>Pseudomonadota</taxon>
        <taxon>Gammaproteobacteria</taxon>
        <taxon>Alteromonadales</taxon>
        <taxon>Alteromonadaceae</taxon>
        <taxon>Alteromonas/Salinimonas group</taxon>
        <taxon>Alteromonas</taxon>
    </lineage>
</organism>
<proteinExistence type="predicted"/>
<dbReference type="PROSITE" id="PS50222">
    <property type="entry name" value="EF_HAND_2"/>
    <property type="match status" value="2"/>
</dbReference>
<dbReference type="InterPro" id="IPR011992">
    <property type="entry name" value="EF-hand-dom_pair"/>
</dbReference>
<gene>
    <name evidence="4" type="ORF">OCL06_03425</name>
</gene>
<evidence type="ECO:0000256" key="1">
    <source>
        <dbReference type="SAM" id="MobiDB-lite"/>
    </source>
</evidence>
<feature type="compositionally biased region" description="Basic and acidic residues" evidence="1">
    <location>
        <begin position="157"/>
        <end position="168"/>
    </location>
</feature>
<feature type="domain" description="EF-hand" evidence="3">
    <location>
        <begin position="163"/>
        <end position="198"/>
    </location>
</feature>
<name>A0ABT2VKS3_9ALTE</name>
<feature type="region of interest" description="Disordered" evidence="1">
    <location>
        <begin position="156"/>
        <end position="179"/>
    </location>
</feature>
<reference evidence="5" key="1">
    <citation type="submission" date="2023-07" db="EMBL/GenBank/DDBJ databases">
        <title>Study on multiphase classification of strain Alteromonas salexigens isolated from the Yellow Sea.</title>
        <authorList>
            <person name="Sun L."/>
        </authorList>
    </citation>
    <scope>NUCLEOTIDE SEQUENCE [LARGE SCALE GENOMIC DNA]</scope>
    <source>
        <strain evidence="5">ASW11-19</strain>
    </source>
</reference>
<dbReference type="Gene3D" id="1.10.238.10">
    <property type="entry name" value="EF-hand"/>
    <property type="match status" value="2"/>
</dbReference>
<feature type="region of interest" description="Disordered" evidence="1">
    <location>
        <begin position="90"/>
        <end position="114"/>
    </location>
</feature>
<dbReference type="SUPFAM" id="SSF47473">
    <property type="entry name" value="EF-hand"/>
    <property type="match status" value="1"/>
</dbReference>
<evidence type="ECO:0000259" key="3">
    <source>
        <dbReference type="PROSITE" id="PS50222"/>
    </source>
</evidence>
<feature type="domain" description="EF-hand" evidence="3">
    <location>
        <begin position="48"/>
        <end position="83"/>
    </location>
</feature>
<evidence type="ECO:0000256" key="2">
    <source>
        <dbReference type="SAM" id="SignalP"/>
    </source>
</evidence>
<evidence type="ECO:0000313" key="5">
    <source>
        <dbReference type="Proteomes" id="UP001209257"/>
    </source>
</evidence>
<dbReference type="Pfam" id="PF13202">
    <property type="entry name" value="EF-hand_5"/>
    <property type="match status" value="1"/>
</dbReference>
<keyword evidence="2" id="KW-0732">Signal</keyword>
<comment type="caution">
    <text evidence="4">The sequence shown here is derived from an EMBL/GenBank/DDBJ whole genome shotgun (WGS) entry which is preliminary data.</text>
</comment>
<dbReference type="PROSITE" id="PS00018">
    <property type="entry name" value="EF_HAND_1"/>
    <property type="match status" value="2"/>
</dbReference>
<evidence type="ECO:0000313" key="4">
    <source>
        <dbReference type="EMBL" id="MCU7553650.1"/>
    </source>
</evidence>
<sequence length="201" mass="22510">MMQTKLLVTLISGAISASAVAGSHQELITATFEQLDENSNGMLTVKETSSHTIQQYFDSIDSNEDKRISRNEFNAYLVANPEHFDNDVQDTAQPGAPGNLAPEPVTKRAKQIADNKSSVIDKEAAEASEEMRSLEVKKQEVVTDYQFDLIDVDENGELSKTELEEHGTGEAFEEMDKDDNKVISRTEYDTFYQHAKQDQQE</sequence>